<organism evidence="1 2">
    <name type="scientific">Rattus norvegicus</name>
    <name type="common">Rat</name>
    <dbReference type="NCBI Taxonomy" id="10116"/>
    <lineage>
        <taxon>Eukaryota</taxon>
        <taxon>Metazoa</taxon>
        <taxon>Chordata</taxon>
        <taxon>Craniata</taxon>
        <taxon>Vertebrata</taxon>
        <taxon>Euteleostomi</taxon>
        <taxon>Mammalia</taxon>
        <taxon>Eutheria</taxon>
        <taxon>Euarchontoglires</taxon>
        <taxon>Glires</taxon>
        <taxon>Rodentia</taxon>
        <taxon>Myomorpha</taxon>
        <taxon>Muroidea</taxon>
        <taxon>Muridae</taxon>
        <taxon>Murinae</taxon>
        <taxon>Rattus</taxon>
    </lineage>
</organism>
<dbReference type="EMBL" id="CH473980">
    <property type="protein sequence ID" value="EDM08613.1"/>
    <property type="molecule type" value="Genomic_DNA"/>
</dbReference>
<sequence>MARRCMWGPERPSLPLTATSASCRAGSTKSCCGVQILTGSSSAASRARTQSVTVKTTSRSFCPSTAAICSPVAPQPSAPCVLTLTQQALH</sequence>
<evidence type="ECO:0000313" key="1">
    <source>
        <dbReference type="EMBL" id="EDM08613.1"/>
    </source>
</evidence>
<dbReference type="AlphaFoldDB" id="A6JC86"/>
<dbReference type="Proteomes" id="UP000234681">
    <property type="component" value="Chromosome 1"/>
</dbReference>
<evidence type="ECO:0000313" key="2">
    <source>
        <dbReference type="Proteomes" id="UP000234681"/>
    </source>
</evidence>
<gene>
    <name evidence="1" type="ORF">rCG_24677</name>
</gene>
<accession>A6JC86</accession>
<reference evidence="2" key="1">
    <citation type="submission" date="2005-09" db="EMBL/GenBank/DDBJ databases">
        <authorList>
            <person name="Mural R.J."/>
            <person name="Li P.W."/>
            <person name="Adams M.D."/>
            <person name="Amanatides P.G."/>
            <person name="Baden-Tillson H."/>
            <person name="Barnstead M."/>
            <person name="Chin S.H."/>
            <person name="Dew I."/>
            <person name="Evans C.A."/>
            <person name="Ferriera S."/>
            <person name="Flanigan M."/>
            <person name="Fosler C."/>
            <person name="Glodek A."/>
            <person name="Gu Z."/>
            <person name="Holt R.A."/>
            <person name="Jennings D."/>
            <person name="Kraft C.L."/>
            <person name="Lu F."/>
            <person name="Nguyen T."/>
            <person name="Nusskern D.R."/>
            <person name="Pfannkoch C.M."/>
            <person name="Sitter C."/>
            <person name="Sutton G.G."/>
            <person name="Venter J.C."/>
            <person name="Wang Z."/>
            <person name="Woodage T."/>
            <person name="Zheng X.H."/>
            <person name="Zhong F."/>
        </authorList>
    </citation>
    <scope>NUCLEOTIDE SEQUENCE [LARGE SCALE GENOMIC DNA]</scope>
    <source>
        <strain>BN</strain>
        <strain evidence="2">Sprague-Dawley</strain>
    </source>
</reference>
<protein>
    <submittedName>
        <fullName evidence="1">RCG24677, isoform CRA_b</fullName>
    </submittedName>
</protein>
<proteinExistence type="predicted"/>
<dbReference type="PROSITE" id="PS51257">
    <property type="entry name" value="PROKAR_LIPOPROTEIN"/>
    <property type="match status" value="1"/>
</dbReference>
<name>A6JC86_RAT</name>